<gene>
    <name evidence="3" type="ORF">N0V84_000702</name>
</gene>
<dbReference type="PANTHER" id="PTHR43056">
    <property type="entry name" value="PEPTIDASE S9 PROLYL OLIGOPEPTIDASE"/>
    <property type="match status" value="1"/>
</dbReference>
<feature type="domain" description="Xaa-Pro dipeptidyl-peptidase C-terminal" evidence="2">
    <location>
        <begin position="328"/>
        <end position="570"/>
    </location>
</feature>
<dbReference type="InterPro" id="IPR000383">
    <property type="entry name" value="Xaa-Pro-like_dom"/>
</dbReference>
<dbReference type="PANTHER" id="PTHR43056:SF10">
    <property type="entry name" value="COCE_NOND FAMILY, PUTATIVE (AFU_ORTHOLOGUE AFUA_7G00600)-RELATED"/>
    <property type="match status" value="1"/>
</dbReference>
<accession>A0A9W8WMN2</accession>
<dbReference type="InterPro" id="IPR008979">
    <property type="entry name" value="Galactose-bd-like_sf"/>
</dbReference>
<dbReference type="AlphaFoldDB" id="A0A9W8WMN2"/>
<dbReference type="NCBIfam" id="TIGR00976">
    <property type="entry name" value="CocE_NonD"/>
    <property type="match status" value="1"/>
</dbReference>
<comment type="caution">
    <text evidence="3">The sequence shown here is derived from an EMBL/GenBank/DDBJ whole genome shotgun (WGS) entry which is preliminary data.</text>
</comment>
<reference evidence="3" key="1">
    <citation type="submission" date="2022-10" db="EMBL/GenBank/DDBJ databases">
        <title>Tapping the CABI collections for fungal endophytes: first genome assemblies for Collariella, Neodidymelliopsis, Ascochyta clinopodiicola, Didymella pomorum, Didymosphaeria variabile, Neocosmospora piperis and Neocucurbitaria cava.</title>
        <authorList>
            <person name="Hill R."/>
        </authorList>
    </citation>
    <scope>NUCLEOTIDE SEQUENCE</scope>
    <source>
        <strain evidence="3">IMI 366586</strain>
    </source>
</reference>
<organism evidence="3 4">
    <name type="scientific">Fusarium piperis</name>
    <dbReference type="NCBI Taxonomy" id="1435070"/>
    <lineage>
        <taxon>Eukaryota</taxon>
        <taxon>Fungi</taxon>
        <taxon>Dikarya</taxon>
        <taxon>Ascomycota</taxon>
        <taxon>Pezizomycotina</taxon>
        <taxon>Sordariomycetes</taxon>
        <taxon>Hypocreomycetidae</taxon>
        <taxon>Hypocreales</taxon>
        <taxon>Nectriaceae</taxon>
        <taxon>Fusarium</taxon>
        <taxon>Fusarium solani species complex</taxon>
    </lineage>
</organism>
<dbReference type="Proteomes" id="UP001140502">
    <property type="component" value="Unassembled WGS sequence"/>
</dbReference>
<dbReference type="InterPro" id="IPR050585">
    <property type="entry name" value="Xaa-Pro_dipeptidyl-ppase/CocE"/>
</dbReference>
<dbReference type="Gene3D" id="3.40.50.1820">
    <property type="entry name" value="alpha/beta hydrolase"/>
    <property type="match status" value="1"/>
</dbReference>
<evidence type="ECO:0000259" key="2">
    <source>
        <dbReference type="SMART" id="SM00939"/>
    </source>
</evidence>
<protein>
    <recommendedName>
        <fullName evidence="2">Xaa-Pro dipeptidyl-peptidase C-terminal domain-containing protein</fullName>
    </recommendedName>
</protein>
<dbReference type="EMBL" id="JAPEUR010000006">
    <property type="protein sequence ID" value="KAJ4328913.1"/>
    <property type="molecule type" value="Genomic_DNA"/>
</dbReference>
<dbReference type="OrthoDB" id="2578740at2759"/>
<dbReference type="Gene3D" id="1.10.3020.20">
    <property type="match status" value="1"/>
</dbReference>
<keyword evidence="1" id="KW-0378">Hydrolase</keyword>
<dbReference type="Gene3D" id="2.60.120.260">
    <property type="entry name" value="Galactose-binding domain-like"/>
    <property type="match status" value="1"/>
</dbReference>
<dbReference type="GO" id="GO:0008239">
    <property type="term" value="F:dipeptidyl-peptidase activity"/>
    <property type="evidence" value="ECO:0007669"/>
    <property type="project" value="InterPro"/>
</dbReference>
<name>A0A9W8WMN2_9HYPO</name>
<dbReference type="Pfam" id="PF02129">
    <property type="entry name" value="Peptidase_S15"/>
    <property type="match status" value="1"/>
</dbReference>
<proteinExistence type="predicted"/>
<dbReference type="SUPFAM" id="SSF53474">
    <property type="entry name" value="alpha/beta-Hydrolases"/>
    <property type="match status" value="1"/>
</dbReference>
<evidence type="ECO:0000313" key="4">
    <source>
        <dbReference type="Proteomes" id="UP001140502"/>
    </source>
</evidence>
<dbReference type="SUPFAM" id="SSF49785">
    <property type="entry name" value="Galactose-binding domain-like"/>
    <property type="match status" value="1"/>
</dbReference>
<keyword evidence="4" id="KW-1185">Reference proteome</keyword>
<dbReference type="InterPro" id="IPR005674">
    <property type="entry name" value="CocE/Ser_esterase"/>
</dbReference>
<sequence length="573" mass="64826">MALSTNSGSAYSQSETDIEGYTRIKNLLIPMRDGIELCADLFLPFSASKHEERVPVLCSLGPYGKDIHASVFGLPRTPIYAEMYKHIKPVGPDACFELCDPLIWTKGFGYAILRVDARGIGRSQGKLDPFGLERSLLIQDDAEGQDLHDVIEWAGTQSWSTGKVAMSGISYYGMVGYWAAMQKPAHLTCVVSYEAQCNMYQSIRRGGIYSHNFQSHWYNNIVVPRQAGRDDGTLSEEELMEKRVDYPGVCLNTEYPTEGVWDVLSRVRKLPDIEVPIYLAGNWTDPELHLPGNIRGYNGASSEFKWLEMHTGDHLAAFYDSEHIRRQKQFLDYFLLGKTDNGMLDVPRIRLIQHHGTSTVYRESEQAFPPPDTEDVAFYLNPDKSLSQVESKDLKMAFDYQGLRDNIEFTLDHPFEDSFEVLGSPYLELEVVTEAQDLDLFIYLRALTAENKPIVLVGNHGEPMDSFARGFFRLSHREEVEKDFNRDKVISQPPVAKSEVVPGKKYAVKVPLFPAAFLFDQGQRLQLEIGSVNSKSVIPAMRHEGGDRTEERFGGKNVIFSHGKLVLPRVYRN</sequence>
<evidence type="ECO:0000313" key="3">
    <source>
        <dbReference type="EMBL" id="KAJ4328913.1"/>
    </source>
</evidence>
<dbReference type="Pfam" id="PF08530">
    <property type="entry name" value="PepX_C"/>
    <property type="match status" value="1"/>
</dbReference>
<dbReference type="InterPro" id="IPR013736">
    <property type="entry name" value="Xaa-Pro_dipept_C"/>
</dbReference>
<dbReference type="SMART" id="SM00939">
    <property type="entry name" value="PepX_C"/>
    <property type="match status" value="1"/>
</dbReference>
<evidence type="ECO:0000256" key="1">
    <source>
        <dbReference type="ARBA" id="ARBA00022801"/>
    </source>
</evidence>
<dbReference type="InterPro" id="IPR029058">
    <property type="entry name" value="AB_hydrolase_fold"/>
</dbReference>